<dbReference type="PRINTS" id="PR00260">
    <property type="entry name" value="CHEMTRNSDUCR"/>
</dbReference>
<evidence type="ECO:0000259" key="7">
    <source>
        <dbReference type="PROSITE" id="PS50885"/>
    </source>
</evidence>
<dbReference type="SUPFAM" id="SSF55785">
    <property type="entry name" value="PYP-like sensor domain (PAS domain)"/>
    <property type="match status" value="1"/>
</dbReference>
<proteinExistence type="inferred from homology"/>
<dbReference type="InterPro" id="IPR013655">
    <property type="entry name" value="PAS_fold_3"/>
</dbReference>
<dbReference type="PROSITE" id="PS50111">
    <property type="entry name" value="CHEMOTAXIS_TRANSDUC_2"/>
    <property type="match status" value="1"/>
</dbReference>
<dbReference type="Pfam" id="PF00015">
    <property type="entry name" value="MCPsignal"/>
    <property type="match status" value="1"/>
</dbReference>
<evidence type="ECO:0000256" key="2">
    <source>
        <dbReference type="ARBA" id="ARBA00029447"/>
    </source>
</evidence>
<dbReference type="EMBL" id="BSPX01000004">
    <property type="protein sequence ID" value="GLT21052.1"/>
    <property type="molecule type" value="Genomic_DNA"/>
</dbReference>
<dbReference type="InterPro" id="IPR000014">
    <property type="entry name" value="PAS"/>
</dbReference>
<gene>
    <name evidence="8" type="ORF">GCM10007933_05040</name>
</gene>
<dbReference type="SMART" id="SM00304">
    <property type="entry name" value="HAMP"/>
    <property type="match status" value="1"/>
</dbReference>
<evidence type="ECO:0000256" key="4">
    <source>
        <dbReference type="SAM" id="Phobius"/>
    </source>
</evidence>
<dbReference type="SMART" id="SM00283">
    <property type="entry name" value="MA"/>
    <property type="match status" value="1"/>
</dbReference>
<organism evidence="8 9">
    <name type="scientific">Zoogloea oryzae</name>
    <dbReference type="NCBI Taxonomy" id="310767"/>
    <lineage>
        <taxon>Bacteria</taxon>
        <taxon>Pseudomonadati</taxon>
        <taxon>Pseudomonadota</taxon>
        <taxon>Betaproteobacteria</taxon>
        <taxon>Rhodocyclales</taxon>
        <taxon>Zoogloeaceae</taxon>
        <taxon>Zoogloea</taxon>
    </lineage>
</organism>
<evidence type="ECO:0000313" key="9">
    <source>
        <dbReference type="Proteomes" id="UP001157167"/>
    </source>
</evidence>
<dbReference type="Gene3D" id="1.10.287.950">
    <property type="entry name" value="Methyl-accepting chemotaxis protein"/>
    <property type="match status" value="1"/>
</dbReference>
<evidence type="ECO:0000256" key="1">
    <source>
        <dbReference type="ARBA" id="ARBA00023224"/>
    </source>
</evidence>
<evidence type="ECO:0008006" key="10">
    <source>
        <dbReference type="Google" id="ProtNLM"/>
    </source>
</evidence>
<protein>
    <recommendedName>
        <fullName evidence="10">Chemotaxis protein</fullName>
    </recommendedName>
</protein>
<feature type="domain" description="Methyl-accepting transducer" evidence="5">
    <location>
        <begin position="421"/>
        <end position="657"/>
    </location>
</feature>
<dbReference type="InterPro" id="IPR004090">
    <property type="entry name" value="Chemotax_Me-accpt_rcpt"/>
</dbReference>
<name>A0ABQ6F675_9RHOO</name>
<evidence type="ECO:0000256" key="3">
    <source>
        <dbReference type="PROSITE-ProRule" id="PRU00284"/>
    </source>
</evidence>
<keyword evidence="4" id="KW-0472">Membrane</keyword>
<comment type="similarity">
    <text evidence="2">Belongs to the methyl-accepting chemotaxis (MCP) protein family.</text>
</comment>
<feature type="transmembrane region" description="Helical" evidence="4">
    <location>
        <begin position="163"/>
        <end position="183"/>
    </location>
</feature>
<dbReference type="PROSITE" id="PS50885">
    <property type="entry name" value="HAMP"/>
    <property type="match status" value="1"/>
</dbReference>
<dbReference type="Pfam" id="PF08447">
    <property type="entry name" value="PAS_3"/>
    <property type="match status" value="1"/>
</dbReference>
<accession>A0ABQ6F675</accession>
<comment type="caution">
    <text evidence="8">The sequence shown here is derived from an EMBL/GenBank/DDBJ whole genome shotgun (WGS) entry which is preliminary data.</text>
</comment>
<feature type="transmembrane region" description="Helical" evidence="4">
    <location>
        <begin position="345"/>
        <end position="364"/>
    </location>
</feature>
<evidence type="ECO:0000259" key="6">
    <source>
        <dbReference type="PROSITE" id="PS50112"/>
    </source>
</evidence>
<evidence type="ECO:0000259" key="5">
    <source>
        <dbReference type="PROSITE" id="PS50111"/>
    </source>
</evidence>
<dbReference type="InterPro" id="IPR003660">
    <property type="entry name" value="HAMP_dom"/>
</dbReference>
<dbReference type="CDD" id="cd00130">
    <property type="entry name" value="PAS"/>
    <property type="match status" value="1"/>
</dbReference>
<dbReference type="PANTHER" id="PTHR32089">
    <property type="entry name" value="METHYL-ACCEPTING CHEMOTAXIS PROTEIN MCPB"/>
    <property type="match status" value="1"/>
</dbReference>
<keyword evidence="4" id="KW-0812">Transmembrane</keyword>
<dbReference type="SUPFAM" id="SSF58104">
    <property type="entry name" value="Methyl-accepting chemotaxis protein (MCP) signaling domain"/>
    <property type="match status" value="1"/>
</dbReference>
<dbReference type="NCBIfam" id="TIGR00229">
    <property type="entry name" value="sensory_box"/>
    <property type="match status" value="1"/>
</dbReference>
<dbReference type="InterPro" id="IPR004089">
    <property type="entry name" value="MCPsignal_dom"/>
</dbReference>
<evidence type="ECO:0000313" key="8">
    <source>
        <dbReference type="EMBL" id="GLT21052.1"/>
    </source>
</evidence>
<dbReference type="PANTHER" id="PTHR32089:SF112">
    <property type="entry name" value="LYSOZYME-LIKE PROTEIN-RELATED"/>
    <property type="match status" value="1"/>
</dbReference>
<keyword evidence="1 3" id="KW-0807">Transducer</keyword>
<reference evidence="9" key="1">
    <citation type="journal article" date="2019" name="Int. J. Syst. Evol. Microbiol.">
        <title>The Global Catalogue of Microorganisms (GCM) 10K type strain sequencing project: providing services to taxonomists for standard genome sequencing and annotation.</title>
        <authorList>
            <consortium name="The Broad Institute Genomics Platform"/>
            <consortium name="The Broad Institute Genome Sequencing Center for Infectious Disease"/>
            <person name="Wu L."/>
            <person name="Ma J."/>
        </authorList>
    </citation>
    <scope>NUCLEOTIDE SEQUENCE [LARGE SCALE GENOMIC DNA]</scope>
    <source>
        <strain evidence="9">NBRC 102407</strain>
    </source>
</reference>
<dbReference type="Gene3D" id="3.30.450.20">
    <property type="entry name" value="PAS domain"/>
    <property type="match status" value="1"/>
</dbReference>
<feature type="domain" description="PAS" evidence="6">
    <location>
        <begin position="25"/>
        <end position="76"/>
    </location>
</feature>
<dbReference type="Proteomes" id="UP001157167">
    <property type="component" value="Unassembled WGS sequence"/>
</dbReference>
<sequence length="693" mass="74155">MRNNGPVTGKEQTFGDDIAIISHTDDAGRINFVNDDFVAISGFSSDELIGQSHNIVRHPDMPAEAFRDLWVTLKRGRPWSGLVKNRCKNGDFYWVRAAITPKPDGGFMSVRVKPAVDEVRAAEALYQRMHRDPSIRLHEGKVRRTGVAGVIERGMARIDNMPIGRRLLGVMVIVMVLLAATLADSQRSARQIEARYQAHIAHDGARRVDFYSMYAQGLQMGQALRNAMLDPANPKAYDNYTKAAEAFESVAGKARSLDEQTFTSGLPARIQALRQEQRQIHERLFGLVRNGQGEEAPAMLNKEETPKWREMRDLLLAEIKRLDEASPHLLAELKEASDAGIRRSLGLGLGAVVLGLILGAGLLARTARQAARAREMVSAVAGGRLSLPICPGSRDEIGEILTHVAMLKNRLHEAISLIQQSARELADSSARLASASEATVDATTTQSSAISTIAAAVEELSVASDAMSENAREALGAAEHAITTTRDSATISRGAAETIGSAARAVASTESRIGELADMSAEISRVVKVIREISDQTNLLALNAAIEAARAGEQGRGFAVVADEVRKLAERTGASTQEIAAVIQRIQSVSDAVASDVAAGSSQVAAGARDALHAGDVAASVETSVVQAGEAMHQIGAALTESSTTTRHIADQMETVAENAEVDADMARQSATEARQIGHLASKLQALAAQFRT</sequence>
<keyword evidence="4" id="KW-1133">Transmembrane helix</keyword>
<dbReference type="RefSeq" id="WP_284186601.1">
    <property type="nucleotide sequence ID" value="NZ_BSPX01000004.1"/>
</dbReference>
<feature type="domain" description="HAMP" evidence="7">
    <location>
        <begin position="364"/>
        <end position="416"/>
    </location>
</feature>
<dbReference type="PROSITE" id="PS50112">
    <property type="entry name" value="PAS"/>
    <property type="match status" value="1"/>
</dbReference>
<keyword evidence="9" id="KW-1185">Reference proteome</keyword>
<dbReference type="InterPro" id="IPR035965">
    <property type="entry name" value="PAS-like_dom_sf"/>
</dbReference>